<dbReference type="SUPFAM" id="SSF50370">
    <property type="entry name" value="Ricin B-like lectins"/>
    <property type="match status" value="1"/>
</dbReference>
<evidence type="ECO:0000256" key="1">
    <source>
        <dbReference type="SAM" id="SignalP"/>
    </source>
</evidence>
<evidence type="ECO:0000313" key="3">
    <source>
        <dbReference type="Proteomes" id="UP000030700"/>
    </source>
</evidence>
<proteinExistence type="predicted"/>
<dbReference type="EMBL" id="DF820459">
    <property type="protein sequence ID" value="GAK53208.1"/>
    <property type="molecule type" value="Genomic_DNA"/>
</dbReference>
<dbReference type="HOGENOM" id="CLU_1522285_0_0_0"/>
<dbReference type="Proteomes" id="UP000030700">
    <property type="component" value="Unassembled WGS sequence"/>
</dbReference>
<dbReference type="STRING" id="1499966.U14_04471"/>
<evidence type="ECO:0000313" key="2">
    <source>
        <dbReference type="EMBL" id="GAK53208.1"/>
    </source>
</evidence>
<dbReference type="AlphaFoldDB" id="A0A0S6W0K1"/>
<protein>
    <recommendedName>
        <fullName evidence="4">Ricin B lectin domain-containing protein</fullName>
    </recommendedName>
</protein>
<keyword evidence="3" id="KW-1185">Reference proteome</keyword>
<gene>
    <name evidence="2" type="ORF">U14_04471</name>
</gene>
<reference evidence="2" key="1">
    <citation type="journal article" date="2015" name="PeerJ">
        <title>First genomic representation of candidate bacterial phylum KSB3 points to enhanced environmental sensing as a trigger of wastewater bulking.</title>
        <authorList>
            <person name="Sekiguchi Y."/>
            <person name="Ohashi A."/>
            <person name="Parks D.H."/>
            <person name="Yamauchi T."/>
            <person name="Tyson G.W."/>
            <person name="Hugenholtz P."/>
        </authorList>
    </citation>
    <scope>NUCLEOTIDE SEQUENCE [LARGE SCALE GENOMIC DNA]</scope>
</reference>
<organism evidence="2">
    <name type="scientific">Candidatus Moduliflexus flocculans</name>
    <dbReference type="NCBI Taxonomy" id="1499966"/>
    <lineage>
        <taxon>Bacteria</taxon>
        <taxon>Candidatus Moduliflexota</taxon>
        <taxon>Candidatus Moduliflexia</taxon>
        <taxon>Candidatus Moduliflexales</taxon>
        <taxon>Candidatus Moduliflexaceae</taxon>
    </lineage>
</organism>
<dbReference type="Gene3D" id="2.80.10.50">
    <property type="match status" value="1"/>
</dbReference>
<name>A0A0S6W0K1_9BACT</name>
<sequence length="176" mass="19542">MFTSVSTTRSRMISTLVFTCAILALLWTTSATMAANNRNVALDANGGSGSPYLNDKVAPNDNLLWKIVKYGDYVRIIPKVNQKTALDANGGVGVPYLNPNLAENDNLLWKLKTQGEYVMIVPKVNQKVALDANGGRDNPYLSDKPDANNVNQLWQVVKEENSDFYRIYSKLEKKAK</sequence>
<feature type="chain" id="PRO_5006631566" description="Ricin B lectin domain-containing protein" evidence="1">
    <location>
        <begin position="35"/>
        <end position="176"/>
    </location>
</feature>
<accession>A0A0S6W0K1</accession>
<evidence type="ECO:0008006" key="4">
    <source>
        <dbReference type="Google" id="ProtNLM"/>
    </source>
</evidence>
<dbReference type="InterPro" id="IPR035992">
    <property type="entry name" value="Ricin_B-like_lectins"/>
</dbReference>
<feature type="signal peptide" evidence="1">
    <location>
        <begin position="1"/>
        <end position="34"/>
    </location>
</feature>
<keyword evidence="1" id="KW-0732">Signal</keyword>